<reference evidence="2 3" key="1">
    <citation type="journal article" date="2018" name="ISME J.">
        <title>A methanotrophic archaeon couples anaerobic oxidation of methane to Fe(III) reduction.</title>
        <authorList>
            <person name="Cai C."/>
            <person name="Leu A.O."/>
            <person name="Xie G.J."/>
            <person name="Guo J."/>
            <person name="Feng Y."/>
            <person name="Zhao J.X."/>
            <person name="Tyson G.W."/>
            <person name="Yuan Z."/>
            <person name="Hu S."/>
        </authorList>
    </citation>
    <scope>NUCLEOTIDE SEQUENCE [LARGE SCALE GENOMIC DNA]</scope>
    <source>
        <strain evidence="2">FeB_12</strain>
    </source>
</reference>
<organism evidence="2 3">
    <name type="scientific">candidate division GN15 bacterium</name>
    <dbReference type="NCBI Taxonomy" id="2072418"/>
    <lineage>
        <taxon>Bacteria</taxon>
        <taxon>candidate division GN15</taxon>
    </lineage>
</organism>
<dbReference type="Proteomes" id="UP000250918">
    <property type="component" value="Unassembled WGS sequence"/>
</dbReference>
<gene>
    <name evidence="2" type="ORF">C3F09_12655</name>
</gene>
<name>A0A855WX26_9BACT</name>
<comment type="caution">
    <text evidence="2">The sequence shown here is derived from an EMBL/GenBank/DDBJ whole genome shotgun (WGS) entry which is preliminary data.</text>
</comment>
<sequence length="184" mass="19156">MKTLGNLFLVAVAIMLVVGGCGKTSSDNSQNAGQGGNISQTDQPQSGQLAGNPPESRQPAGRPTEMRMTVPDSTQLHVTLAQMIQTNDNQVGDVFTGEVSQSVVEGGETVIPKGTKVSMVITRLVKGGTLKTTPEIAFTIRDITLPDGNTYEVKSSEIFDRGRSHTKREVGMIGGGAAAGAVVG</sequence>
<evidence type="ECO:0000313" key="2">
    <source>
        <dbReference type="EMBL" id="PWB67887.1"/>
    </source>
</evidence>
<proteinExistence type="predicted"/>
<feature type="region of interest" description="Disordered" evidence="1">
    <location>
        <begin position="24"/>
        <end position="67"/>
    </location>
</feature>
<protein>
    <recommendedName>
        <fullName evidence="4">TrbI/VirB10 family protein</fullName>
    </recommendedName>
</protein>
<dbReference type="PROSITE" id="PS51257">
    <property type="entry name" value="PROKAR_LIPOPROTEIN"/>
    <property type="match status" value="1"/>
</dbReference>
<accession>A0A855WX26</accession>
<feature type="compositionally biased region" description="Polar residues" evidence="1">
    <location>
        <begin position="24"/>
        <end position="49"/>
    </location>
</feature>
<evidence type="ECO:0008006" key="4">
    <source>
        <dbReference type="Google" id="ProtNLM"/>
    </source>
</evidence>
<evidence type="ECO:0000256" key="1">
    <source>
        <dbReference type="SAM" id="MobiDB-lite"/>
    </source>
</evidence>
<dbReference type="EMBL" id="PQAP01000226">
    <property type="protein sequence ID" value="PWB67887.1"/>
    <property type="molecule type" value="Genomic_DNA"/>
</dbReference>
<dbReference type="AlphaFoldDB" id="A0A855WX26"/>
<feature type="non-terminal residue" evidence="2">
    <location>
        <position position="184"/>
    </location>
</feature>
<evidence type="ECO:0000313" key="3">
    <source>
        <dbReference type="Proteomes" id="UP000250918"/>
    </source>
</evidence>